<dbReference type="Proteomes" id="UP000230706">
    <property type="component" value="Unassembled WGS sequence"/>
</dbReference>
<gene>
    <name evidence="1" type="ORF">COU13_00565</name>
</gene>
<dbReference type="EMBL" id="PFBF01000008">
    <property type="protein sequence ID" value="PIR86506.1"/>
    <property type="molecule type" value="Genomic_DNA"/>
</dbReference>
<evidence type="ECO:0000313" key="2">
    <source>
        <dbReference type="Proteomes" id="UP000230706"/>
    </source>
</evidence>
<sequence>MRENNLSAGDVLQAFRFLQPSIMQALRKGRFKRPCLSIVVADRLTFSPDRPDDFNPIFYRFVRPRGAISQDDPIMKELSANARAKARMSWRTGYSSRTLIYEKPHLLLPGDSRFPGSAVLDNVVTGVSGADAWDDEMVSAQINSAIVAIRHGRTNKFLSESDEKFF</sequence>
<accession>A0A2H0ULE6</accession>
<name>A0A2H0ULE6_9BACT</name>
<organism evidence="1 2">
    <name type="scientific">Candidatus Kaiserbacteria bacterium CG10_big_fil_rev_8_21_14_0_10_43_70</name>
    <dbReference type="NCBI Taxonomy" id="1974605"/>
    <lineage>
        <taxon>Bacteria</taxon>
        <taxon>Candidatus Kaiseribacteriota</taxon>
    </lineage>
</organism>
<proteinExistence type="predicted"/>
<reference evidence="2" key="1">
    <citation type="submission" date="2017-09" db="EMBL/GenBank/DDBJ databases">
        <title>Depth-based differentiation of microbial function through sediment-hosted aquifers and enrichment of novel symbionts in the deep terrestrial subsurface.</title>
        <authorList>
            <person name="Probst A.J."/>
            <person name="Ladd B."/>
            <person name="Jarett J.K."/>
            <person name="Geller-Mcgrath D.E."/>
            <person name="Sieber C.M.K."/>
            <person name="Emerson J.B."/>
            <person name="Anantharaman K."/>
            <person name="Thomas B.C."/>
            <person name="Malmstrom R."/>
            <person name="Stieglmeier M."/>
            <person name="Klingl A."/>
            <person name="Woyke T."/>
            <person name="Ryan C.M."/>
            <person name="Banfield J.F."/>
        </authorList>
    </citation>
    <scope>NUCLEOTIDE SEQUENCE [LARGE SCALE GENOMIC DNA]</scope>
</reference>
<evidence type="ECO:0000313" key="1">
    <source>
        <dbReference type="EMBL" id="PIR86506.1"/>
    </source>
</evidence>
<dbReference type="AlphaFoldDB" id="A0A2H0ULE6"/>
<comment type="caution">
    <text evidence="1">The sequence shown here is derived from an EMBL/GenBank/DDBJ whole genome shotgun (WGS) entry which is preliminary data.</text>
</comment>
<protein>
    <submittedName>
        <fullName evidence="1">Uncharacterized protein</fullName>
    </submittedName>
</protein>